<dbReference type="InterPro" id="IPR016047">
    <property type="entry name" value="M23ase_b-sheet_dom"/>
</dbReference>
<feature type="signal peptide" evidence="2">
    <location>
        <begin position="1"/>
        <end position="24"/>
    </location>
</feature>
<dbReference type="Gene3D" id="2.70.70.10">
    <property type="entry name" value="Glucose Permease (Domain IIA)"/>
    <property type="match status" value="1"/>
</dbReference>
<dbReference type="SMART" id="SM00257">
    <property type="entry name" value="LysM"/>
    <property type="match status" value="2"/>
</dbReference>
<dbReference type="PROSITE" id="PS51782">
    <property type="entry name" value="LYSM"/>
    <property type="match status" value="1"/>
</dbReference>
<dbReference type="InterPro" id="IPR018392">
    <property type="entry name" value="LysM"/>
</dbReference>
<keyword evidence="1 2" id="KW-0732">Signal</keyword>
<feature type="chain" id="PRO_5031462583" evidence="2">
    <location>
        <begin position="25"/>
        <end position="464"/>
    </location>
</feature>
<dbReference type="CDD" id="cd12797">
    <property type="entry name" value="M23_peptidase"/>
    <property type="match status" value="1"/>
</dbReference>
<dbReference type="InterPro" id="IPR011055">
    <property type="entry name" value="Dup_hybrid_motif"/>
</dbReference>
<sequence>MSVPLRLRLTVALAAALLVPAAAASSGPPSGVPVPVSLLDPATLVQPGPDVTLAPATAHRVLTVVVSTRETAVQVGRRYGVASAGVSLLPVSGRAHARLAQLKLVSSESERPPRRPASVQVYRVRAGDTLAGIAGRFGLTIVDLLGVNLDRSSLDRVHIGETLNVPTRERGLLLRIKPGQSALSLIAGYGADLVQTARANGALPTELTVGDALLLPGVRAEGFQQQLLAQRAAEKRAAVVYAQQQQYERFLAWKTAQARQRAVAAAQRQEQYDRYLAWQQSEERRAKIQAYERQVQFEAAQAALRQREAAAAKVAAARPTAARRASESGAVVQRASTGASGLAWPMRAYRITSRFGERDIAFHREVFHGGVDLAAPYGSPIYAALDGEVTASGYGDYGLNVFTVSGNSTVVYGHMSRAAVVAGQHVVQGQLLGYVGCSGICTGPHLHFEVRLGGRPVDPLALLP</sequence>
<name>A0A7W8KBS1_9DEIO</name>
<dbReference type="SUPFAM" id="SSF54106">
    <property type="entry name" value="LysM domain"/>
    <property type="match status" value="1"/>
</dbReference>
<dbReference type="Pfam" id="PF01551">
    <property type="entry name" value="Peptidase_M23"/>
    <property type="match status" value="1"/>
</dbReference>
<dbReference type="SUPFAM" id="SSF51261">
    <property type="entry name" value="Duplicated hybrid motif"/>
    <property type="match status" value="1"/>
</dbReference>
<reference evidence="4 5" key="1">
    <citation type="submission" date="2020-08" db="EMBL/GenBank/DDBJ databases">
        <title>Genomic Encyclopedia of Type Strains, Phase IV (KMG-IV): sequencing the most valuable type-strain genomes for metagenomic binning, comparative biology and taxonomic classification.</title>
        <authorList>
            <person name="Goeker M."/>
        </authorList>
    </citation>
    <scope>NUCLEOTIDE SEQUENCE [LARGE SCALE GENOMIC DNA]</scope>
    <source>
        <strain evidence="4 5">DSM 27521</strain>
    </source>
</reference>
<dbReference type="InterPro" id="IPR036779">
    <property type="entry name" value="LysM_dom_sf"/>
</dbReference>
<protein>
    <submittedName>
        <fullName evidence="4">Murein DD-endopeptidase MepM/ murein hydrolase activator NlpD</fullName>
    </submittedName>
</protein>
<evidence type="ECO:0000256" key="2">
    <source>
        <dbReference type="SAM" id="SignalP"/>
    </source>
</evidence>
<dbReference type="CDD" id="cd00118">
    <property type="entry name" value="LysM"/>
    <property type="match status" value="1"/>
</dbReference>
<dbReference type="PANTHER" id="PTHR21666">
    <property type="entry name" value="PEPTIDASE-RELATED"/>
    <property type="match status" value="1"/>
</dbReference>
<dbReference type="Pfam" id="PF01476">
    <property type="entry name" value="LysM"/>
    <property type="match status" value="1"/>
</dbReference>
<evidence type="ECO:0000313" key="5">
    <source>
        <dbReference type="Proteomes" id="UP000539473"/>
    </source>
</evidence>
<dbReference type="EMBL" id="JACHFK010000001">
    <property type="protein sequence ID" value="MBB5375280.1"/>
    <property type="molecule type" value="Genomic_DNA"/>
</dbReference>
<evidence type="ECO:0000313" key="4">
    <source>
        <dbReference type="EMBL" id="MBB5375280.1"/>
    </source>
</evidence>
<evidence type="ECO:0000259" key="3">
    <source>
        <dbReference type="PROSITE" id="PS51782"/>
    </source>
</evidence>
<dbReference type="AlphaFoldDB" id="A0A7W8KBS1"/>
<dbReference type="InterPro" id="IPR050570">
    <property type="entry name" value="Cell_wall_metabolism_enzyme"/>
</dbReference>
<evidence type="ECO:0000256" key="1">
    <source>
        <dbReference type="ARBA" id="ARBA00022729"/>
    </source>
</evidence>
<dbReference type="RefSeq" id="WP_184109500.1">
    <property type="nucleotide sequence ID" value="NZ_BNAJ01000001.1"/>
</dbReference>
<proteinExistence type="predicted"/>
<comment type="caution">
    <text evidence="4">The sequence shown here is derived from an EMBL/GenBank/DDBJ whole genome shotgun (WGS) entry which is preliminary data.</text>
</comment>
<dbReference type="Proteomes" id="UP000539473">
    <property type="component" value="Unassembled WGS sequence"/>
</dbReference>
<keyword evidence="4" id="KW-0378">Hydrolase</keyword>
<organism evidence="4 5">
    <name type="scientific">Deinococcus metalli</name>
    <dbReference type="NCBI Taxonomy" id="1141878"/>
    <lineage>
        <taxon>Bacteria</taxon>
        <taxon>Thermotogati</taxon>
        <taxon>Deinococcota</taxon>
        <taxon>Deinococci</taxon>
        <taxon>Deinococcales</taxon>
        <taxon>Deinococcaceae</taxon>
        <taxon>Deinococcus</taxon>
    </lineage>
</organism>
<dbReference type="GO" id="GO:0004222">
    <property type="term" value="F:metalloendopeptidase activity"/>
    <property type="evidence" value="ECO:0007669"/>
    <property type="project" value="TreeGrafter"/>
</dbReference>
<feature type="domain" description="LysM" evidence="3">
    <location>
        <begin position="120"/>
        <end position="165"/>
    </location>
</feature>
<accession>A0A7W8KBS1</accession>
<dbReference type="PANTHER" id="PTHR21666:SF289">
    <property type="entry name" value="L-ALA--D-GLU ENDOPEPTIDASE"/>
    <property type="match status" value="1"/>
</dbReference>
<dbReference type="Gene3D" id="3.10.350.10">
    <property type="entry name" value="LysM domain"/>
    <property type="match status" value="1"/>
</dbReference>
<gene>
    <name evidence="4" type="ORF">HNQ07_000724</name>
</gene>